<dbReference type="SMART" id="SM00347">
    <property type="entry name" value="HTH_MARR"/>
    <property type="match status" value="1"/>
</dbReference>
<evidence type="ECO:0000259" key="1">
    <source>
        <dbReference type="SMART" id="SM00347"/>
    </source>
</evidence>
<organism evidence="2 3">
    <name type="scientific">Nibrella viscosa</name>
    <dbReference type="NCBI Taxonomy" id="1084524"/>
    <lineage>
        <taxon>Bacteria</taxon>
        <taxon>Pseudomonadati</taxon>
        <taxon>Bacteroidota</taxon>
        <taxon>Cytophagia</taxon>
        <taxon>Cytophagales</taxon>
        <taxon>Spirosomataceae</taxon>
        <taxon>Nibrella</taxon>
    </lineage>
</organism>
<dbReference type="InterPro" id="IPR000835">
    <property type="entry name" value="HTH_MarR-typ"/>
</dbReference>
<gene>
    <name evidence="2" type="ORF">GCM10023187_30260</name>
</gene>
<keyword evidence="3" id="KW-1185">Reference proteome</keyword>
<dbReference type="SUPFAM" id="SSF46785">
    <property type="entry name" value="Winged helix' DNA-binding domain"/>
    <property type="match status" value="1"/>
</dbReference>
<reference evidence="3" key="1">
    <citation type="journal article" date="2019" name="Int. J. Syst. Evol. Microbiol.">
        <title>The Global Catalogue of Microorganisms (GCM) 10K type strain sequencing project: providing services to taxonomists for standard genome sequencing and annotation.</title>
        <authorList>
            <consortium name="The Broad Institute Genomics Platform"/>
            <consortium name="The Broad Institute Genome Sequencing Center for Infectious Disease"/>
            <person name="Wu L."/>
            <person name="Ma J."/>
        </authorList>
    </citation>
    <scope>NUCLEOTIDE SEQUENCE [LARGE SCALE GENOMIC DNA]</scope>
    <source>
        <strain evidence="3">JCM 17925</strain>
    </source>
</reference>
<dbReference type="InterPro" id="IPR036388">
    <property type="entry name" value="WH-like_DNA-bd_sf"/>
</dbReference>
<protein>
    <recommendedName>
        <fullName evidence="1">HTH marR-type domain-containing protein</fullName>
    </recommendedName>
</protein>
<dbReference type="EMBL" id="BAABHB010000005">
    <property type="protein sequence ID" value="GAA4408427.1"/>
    <property type="molecule type" value="Genomic_DNA"/>
</dbReference>
<dbReference type="Pfam" id="PF13463">
    <property type="entry name" value="HTH_27"/>
    <property type="match status" value="1"/>
</dbReference>
<dbReference type="Gene3D" id="1.10.10.10">
    <property type="entry name" value="Winged helix-like DNA-binding domain superfamily/Winged helix DNA-binding domain"/>
    <property type="match status" value="1"/>
</dbReference>
<comment type="caution">
    <text evidence="2">The sequence shown here is derived from an EMBL/GenBank/DDBJ whole genome shotgun (WGS) entry which is preliminary data.</text>
</comment>
<proteinExistence type="predicted"/>
<dbReference type="Proteomes" id="UP001500936">
    <property type="component" value="Unassembled WGS sequence"/>
</dbReference>
<feature type="domain" description="HTH marR-type" evidence="1">
    <location>
        <begin position="81"/>
        <end position="182"/>
    </location>
</feature>
<evidence type="ECO:0000313" key="3">
    <source>
        <dbReference type="Proteomes" id="UP001500936"/>
    </source>
</evidence>
<name>A0ABP8KJ66_9BACT</name>
<dbReference type="RefSeq" id="WP_345268568.1">
    <property type="nucleotide sequence ID" value="NZ_BAABHB010000005.1"/>
</dbReference>
<dbReference type="InterPro" id="IPR036390">
    <property type="entry name" value="WH_DNA-bd_sf"/>
</dbReference>
<sequence>MKKRENPVVALVKAWEVFEDSHPTGTVAEFCQDYLMRHQTGNTEERISHQDVADIPGMRVSDALVVTMARVVKHSNFYSRKVMQKLPVDNGEDFAYLATLHFHGPMRKSELIHRNISEFTSGTNVINRLLKQHLIDEYNDPDDARSKQVKITPKGVERLMHSLPDMAKVSDLLLDGVLTEEEKKLAVHILLKVDRFHSEHHPAIRNLSIEEIQERLSERAKE</sequence>
<accession>A0ABP8KJ66</accession>
<evidence type="ECO:0000313" key="2">
    <source>
        <dbReference type="EMBL" id="GAA4408427.1"/>
    </source>
</evidence>